<dbReference type="Proteomes" id="UP000265520">
    <property type="component" value="Unassembled WGS sequence"/>
</dbReference>
<name>A0A392TXP0_9FABA</name>
<dbReference type="EMBL" id="LXQA010679675">
    <property type="protein sequence ID" value="MCI65658.1"/>
    <property type="molecule type" value="Genomic_DNA"/>
</dbReference>
<sequence>KNVKDKHTGVGQNLLDGFKSGGLGGGRGGVVVNGVICFSGDDCKSGGFGGGGGFGDGVVNRCKPLSGGFDGGGVGGAKTSSNTD</sequence>
<keyword evidence="2" id="KW-1185">Reference proteome</keyword>
<evidence type="ECO:0000313" key="2">
    <source>
        <dbReference type="Proteomes" id="UP000265520"/>
    </source>
</evidence>
<feature type="non-terminal residue" evidence="1">
    <location>
        <position position="84"/>
    </location>
</feature>
<organism evidence="1 2">
    <name type="scientific">Trifolium medium</name>
    <dbReference type="NCBI Taxonomy" id="97028"/>
    <lineage>
        <taxon>Eukaryota</taxon>
        <taxon>Viridiplantae</taxon>
        <taxon>Streptophyta</taxon>
        <taxon>Embryophyta</taxon>
        <taxon>Tracheophyta</taxon>
        <taxon>Spermatophyta</taxon>
        <taxon>Magnoliopsida</taxon>
        <taxon>eudicotyledons</taxon>
        <taxon>Gunneridae</taxon>
        <taxon>Pentapetalae</taxon>
        <taxon>rosids</taxon>
        <taxon>fabids</taxon>
        <taxon>Fabales</taxon>
        <taxon>Fabaceae</taxon>
        <taxon>Papilionoideae</taxon>
        <taxon>50 kb inversion clade</taxon>
        <taxon>NPAAA clade</taxon>
        <taxon>Hologalegina</taxon>
        <taxon>IRL clade</taxon>
        <taxon>Trifolieae</taxon>
        <taxon>Trifolium</taxon>
    </lineage>
</organism>
<accession>A0A392TXP0</accession>
<protein>
    <submittedName>
        <fullName evidence="1">Uncharacterized protein</fullName>
    </submittedName>
</protein>
<evidence type="ECO:0000313" key="1">
    <source>
        <dbReference type="EMBL" id="MCI65658.1"/>
    </source>
</evidence>
<feature type="non-terminal residue" evidence="1">
    <location>
        <position position="1"/>
    </location>
</feature>
<reference evidence="1 2" key="1">
    <citation type="journal article" date="2018" name="Front. Plant Sci.">
        <title>Red Clover (Trifolium pratense) and Zigzag Clover (T. medium) - A Picture of Genomic Similarities and Differences.</title>
        <authorList>
            <person name="Dluhosova J."/>
            <person name="Istvanek J."/>
            <person name="Nedelnik J."/>
            <person name="Repkova J."/>
        </authorList>
    </citation>
    <scope>NUCLEOTIDE SEQUENCE [LARGE SCALE GENOMIC DNA]</scope>
    <source>
        <strain evidence="2">cv. 10/8</strain>
        <tissue evidence="1">Leaf</tissue>
    </source>
</reference>
<dbReference type="AlphaFoldDB" id="A0A392TXP0"/>
<comment type="caution">
    <text evidence="1">The sequence shown here is derived from an EMBL/GenBank/DDBJ whole genome shotgun (WGS) entry which is preliminary data.</text>
</comment>
<proteinExistence type="predicted"/>